<dbReference type="Proteomes" id="UP000799441">
    <property type="component" value="Unassembled WGS sequence"/>
</dbReference>
<feature type="compositionally biased region" description="Basic residues" evidence="1">
    <location>
        <begin position="89"/>
        <end position="110"/>
    </location>
</feature>
<organism evidence="2 3">
    <name type="scientific">Polychaeton citri CBS 116435</name>
    <dbReference type="NCBI Taxonomy" id="1314669"/>
    <lineage>
        <taxon>Eukaryota</taxon>
        <taxon>Fungi</taxon>
        <taxon>Dikarya</taxon>
        <taxon>Ascomycota</taxon>
        <taxon>Pezizomycotina</taxon>
        <taxon>Dothideomycetes</taxon>
        <taxon>Dothideomycetidae</taxon>
        <taxon>Capnodiales</taxon>
        <taxon>Capnodiaceae</taxon>
        <taxon>Polychaeton</taxon>
    </lineage>
</organism>
<feature type="compositionally biased region" description="Basic and acidic residues" evidence="1">
    <location>
        <begin position="188"/>
        <end position="215"/>
    </location>
</feature>
<accession>A0A9P4QFI2</accession>
<dbReference type="AlphaFoldDB" id="A0A9P4QFI2"/>
<reference evidence="2" key="1">
    <citation type="journal article" date="2020" name="Stud. Mycol.">
        <title>101 Dothideomycetes genomes: a test case for predicting lifestyles and emergence of pathogens.</title>
        <authorList>
            <person name="Haridas S."/>
            <person name="Albert R."/>
            <person name="Binder M."/>
            <person name="Bloem J."/>
            <person name="Labutti K."/>
            <person name="Salamov A."/>
            <person name="Andreopoulos B."/>
            <person name="Baker S."/>
            <person name="Barry K."/>
            <person name="Bills G."/>
            <person name="Bluhm B."/>
            <person name="Cannon C."/>
            <person name="Castanera R."/>
            <person name="Culley D."/>
            <person name="Daum C."/>
            <person name="Ezra D."/>
            <person name="Gonzalez J."/>
            <person name="Henrissat B."/>
            <person name="Kuo A."/>
            <person name="Liang C."/>
            <person name="Lipzen A."/>
            <person name="Lutzoni F."/>
            <person name="Magnuson J."/>
            <person name="Mondo S."/>
            <person name="Nolan M."/>
            <person name="Ohm R."/>
            <person name="Pangilinan J."/>
            <person name="Park H.-J."/>
            <person name="Ramirez L."/>
            <person name="Alfaro M."/>
            <person name="Sun H."/>
            <person name="Tritt A."/>
            <person name="Yoshinaga Y."/>
            <person name="Zwiers L.-H."/>
            <person name="Turgeon B."/>
            <person name="Goodwin S."/>
            <person name="Spatafora J."/>
            <person name="Crous P."/>
            <person name="Grigoriev I."/>
        </authorList>
    </citation>
    <scope>NUCLEOTIDE SEQUENCE</scope>
    <source>
        <strain evidence="2">CBS 116435</strain>
    </source>
</reference>
<name>A0A9P4QFI2_9PEZI</name>
<feature type="compositionally biased region" description="Polar residues" evidence="1">
    <location>
        <begin position="176"/>
        <end position="187"/>
    </location>
</feature>
<feature type="region of interest" description="Disordered" evidence="1">
    <location>
        <begin position="1"/>
        <end position="215"/>
    </location>
</feature>
<feature type="compositionally biased region" description="Basic and acidic residues" evidence="1">
    <location>
        <begin position="153"/>
        <end position="174"/>
    </location>
</feature>
<evidence type="ECO:0000256" key="1">
    <source>
        <dbReference type="SAM" id="MobiDB-lite"/>
    </source>
</evidence>
<protein>
    <submittedName>
        <fullName evidence="2">Uncharacterized protein</fullName>
    </submittedName>
</protein>
<proteinExistence type="predicted"/>
<comment type="caution">
    <text evidence="2">The sequence shown here is derived from an EMBL/GenBank/DDBJ whole genome shotgun (WGS) entry which is preliminary data.</text>
</comment>
<evidence type="ECO:0000313" key="3">
    <source>
        <dbReference type="Proteomes" id="UP000799441"/>
    </source>
</evidence>
<keyword evidence="3" id="KW-1185">Reference proteome</keyword>
<gene>
    <name evidence="2" type="ORF">K431DRAFT_6638</name>
</gene>
<sequence>MPFREKMKSLVRTRSRGDTLTKSDSNSSSPSRDRWPSNVYKPGEPMPRPKYRAPPKKEHKEKLDSFSFADSWRRKSQQSMYSPMGTRAPSRRHSLISLGRRKSYGAKSHRTGSFSSDTTEKSRHRKDALSRLNTQTEAEGDDDVANVGMSRVVSRDTKKDALSRPRTAENHKPNNLDATVSGASEGTQAHDHHPFTEADLERALRKSRIAEPARA</sequence>
<evidence type="ECO:0000313" key="2">
    <source>
        <dbReference type="EMBL" id="KAF2726347.1"/>
    </source>
</evidence>
<dbReference type="OrthoDB" id="5408144at2759"/>
<feature type="compositionally biased region" description="Basic and acidic residues" evidence="1">
    <location>
        <begin position="55"/>
        <end position="64"/>
    </location>
</feature>
<dbReference type="EMBL" id="MU003765">
    <property type="protein sequence ID" value="KAF2726347.1"/>
    <property type="molecule type" value="Genomic_DNA"/>
</dbReference>